<dbReference type="EMBL" id="JAVDXO010000004">
    <property type="protein sequence ID" value="MDR7306965.1"/>
    <property type="molecule type" value="Genomic_DNA"/>
</dbReference>
<sequence>MRWPWRRIIAGDQLIVSWADGEVAFVRARPRSDGGFDVRQMGVERQGTDSREDFVRRLQALGLKGASAHIMLRPAQYQLLQIDVPAVAPEELRAAARYQIRDMVNVHIDDLTLDVMRVGDGQQKGTPHLFVVAAETAIVRDVLDLGDALHWTVSVIDIQETVQRNLQSLLARNEGRLERADAALLVADANHALLTISANEELFYARRLELPEGFMAMDWGSKDEAGMAVSETFIPVGEYVPEYNVGGVSHGSDYTGGGASASGDGNELAQRFLVEVQRSLDLWDRSWSSLPLSGLRVSAGARSTELAQWLGREMGQTVTAIDMGTHFSGLDTKDAADRAMCLPLLGALLRTEGRKL</sequence>
<dbReference type="SUPFAM" id="SSF53067">
    <property type="entry name" value="Actin-like ATPase domain"/>
    <property type="match status" value="1"/>
</dbReference>
<evidence type="ECO:0000313" key="1">
    <source>
        <dbReference type="EMBL" id="MDR7306965.1"/>
    </source>
</evidence>
<name>A0ABU1ZN31_9BURK</name>
<organism evidence="1 2">
    <name type="scientific">Rhodoferax saidenbachensis</name>
    <dbReference type="NCBI Taxonomy" id="1484693"/>
    <lineage>
        <taxon>Bacteria</taxon>
        <taxon>Pseudomonadati</taxon>
        <taxon>Pseudomonadota</taxon>
        <taxon>Betaproteobacteria</taxon>
        <taxon>Burkholderiales</taxon>
        <taxon>Comamonadaceae</taxon>
        <taxon>Rhodoferax</taxon>
    </lineage>
</organism>
<protein>
    <submittedName>
        <fullName evidence="1">MSHA biogenesis protein MshI</fullName>
    </submittedName>
</protein>
<accession>A0ABU1ZN31</accession>
<dbReference type="Proteomes" id="UP001268089">
    <property type="component" value="Unassembled WGS sequence"/>
</dbReference>
<gene>
    <name evidence="1" type="ORF">J2X15_002251</name>
</gene>
<reference evidence="1 2" key="1">
    <citation type="submission" date="2023-07" db="EMBL/GenBank/DDBJ databases">
        <title>Sorghum-associated microbial communities from plants grown in Nebraska, USA.</title>
        <authorList>
            <person name="Schachtman D."/>
        </authorList>
    </citation>
    <scope>NUCLEOTIDE SEQUENCE [LARGE SCALE GENOMIC DNA]</scope>
    <source>
        <strain evidence="1 2">BE308</strain>
    </source>
</reference>
<dbReference type="InterPro" id="IPR043129">
    <property type="entry name" value="ATPase_NBD"/>
</dbReference>
<comment type="caution">
    <text evidence="1">The sequence shown here is derived from an EMBL/GenBank/DDBJ whole genome shotgun (WGS) entry which is preliminary data.</text>
</comment>
<dbReference type="Gene3D" id="3.30.420.380">
    <property type="match status" value="1"/>
</dbReference>
<keyword evidence="2" id="KW-1185">Reference proteome</keyword>
<dbReference type="RefSeq" id="WP_310342733.1">
    <property type="nucleotide sequence ID" value="NZ_JAVDXO010000004.1"/>
</dbReference>
<evidence type="ECO:0000313" key="2">
    <source>
        <dbReference type="Proteomes" id="UP001268089"/>
    </source>
</evidence>
<proteinExistence type="predicted"/>